<evidence type="ECO:0000313" key="1">
    <source>
        <dbReference type="EMBL" id="EUN31844.1"/>
    </source>
</evidence>
<dbReference type="RefSeq" id="XP_014561419.1">
    <property type="nucleotide sequence ID" value="XM_014705933.1"/>
</dbReference>
<keyword evidence="2" id="KW-1185">Reference proteome</keyword>
<sequence length="49" mass="5292">SQPPAPHQVRSAQHCVRTGPSGLPCVTMGSVRCKTRTNVRVMGWVECSV</sequence>
<dbReference type="HOGENOM" id="CLU_3147124_0_0_1"/>
<organism evidence="1 2">
    <name type="scientific">Bipolaris victoriae (strain FI3)</name>
    <name type="common">Victoria blight of oats agent</name>
    <name type="synonym">Cochliobolus victoriae</name>
    <dbReference type="NCBI Taxonomy" id="930091"/>
    <lineage>
        <taxon>Eukaryota</taxon>
        <taxon>Fungi</taxon>
        <taxon>Dikarya</taxon>
        <taxon>Ascomycota</taxon>
        <taxon>Pezizomycotina</taxon>
        <taxon>Dothideomycetes</taxon>
        <taxon>Pleosporomycetidae</taxon>
        <taxon>Pleosporales</taxon>
        <taxon>Pleosporineae</taxon>
        <taxon>Pleosporaceae</taxon>
        <taxon>Bipolaris</taxon>
    </lineage>
</organism>
<accession>W7EXX9</accession>
<dbReference type="Proteomes" id="UP000054337">
    <property type="component" value="Unassembled WGS sequence"/>
</dbReference>
<reference evidence="1 2" key="1">
    <citation type="journal article" date="2013" name="PLoS Genet.">
        <title>Comparative genome structure, secondary metabolite, and effector coding capacity across Cochliobolus pathogens.</title>
        <authorList>
            <person name="Condon B.J."/>
            <person name="Leng Y."/>
            <person name="Wu D."/>
            <person name="Bushley K.E."/>
            <person name="Ohm R.A."/>
            <person name="Otillar R."/>
            <person name="Martin J."/>
            <person name="Schackwitz W."/>
            <person name="Grimwood J."/>
            <person name="MohdZainudin N."/>
            <person name="Xue C."/>
            <person name="Wang R."/>
            <person name="Manning V.A."/>
            <person name="Dhillon B."/>
            <person name="Tu Z.J."/>
            <person name="Steffenson B.J."/>
            <person name="Salamov A."/>
            <person name="Sun H."/>
            <person name="Lowry S."/>
            <person name="LaButti K."/>
            <person name="Han J."/>
            <person name="Copeland A."/>
            <person name="Lindquist E."/>
            <person name="Barry K."/>
            <person name="Schmutz J."/>
            <person name="Baker S.E."/>
            <person name="Ciuffetti L.M."/>
            <person name="Grigoriev I.V."/>
            <person name="Zhong S."/>
            <person name="Turgeon B.G."/>
        </authorList>
    </citation>
    <scope>NUCLEOTIDE SEQUENCE [LARGE SCALE GENOMIC DNA]</scope>
    <source>
        <strain evidence="1 2">FI3</strain>
    </source>
</reference>
<feature type="non-terminal residue" evidence="1">
    <location>
        <position position="1"/>
    </location>
</feature>
<evidence type="ECO:0000313" key="2">
    <source>
        <dbReference type="Proteomes" id="UP000054337"/>
    </source>
</evidence>
<gene>
    <name evidence="1" type="ORF">COCVIDRAFT_86942</name>
</gene>
<name>W7EXX9_BIPV3</name>
<dbReference type="EMBL" id="KI968697">
    <property type="protein sequence ID" value="EUN31844.1"/>
    <property type="molecule type" value="Genomic_DNA"/>
</dbReference>
<dbReference type="AlphaFoldDB" id="W7EXX9"/>
<dbReference type="GeneID" id="26258571"/>
<proteinExistence type="predicted"/>
<protein>
    <submittedName>
        <fullName evidence="1">Uncharacterized protein</fullName>
    </submittedName>
</protein>